<proteinExistence type="predicted"/>
<keyword evidence="2" id="KW-1185">Reference proteome</keyword>
<protein>
    <submittedName>
        <fullName evidence="1">Uncharacterized protein</fullName>
    </submittedName>
</protein>
<gene>
    <name evidence="1" type="ORF">MRDARSEY_34</name>
</gene>
<reference evidence="1 2" key="1">
    <citation type="submission" date="2021-10" db="EMBL/GenBank/DDBJ databases">
        <authorList>
            <person name="Lavering E.D."/>
            <person name="James R."/>
            <person name="Fairholm J.D."/>
            <person name="Ogilvie B.H."/>
            <person name="Thurgood T.L."/>
            <person name="Robison R.A."/>
            <person name="Grose J.H."/>
        </authorList>
    </citation>
    <scope>NUCLEOTIDE SEQUENCE [LARGE SCALE GENOMIC DNA]</scope>
</reference>
<dbReference type="EMBL" id="OK499987">
    <property type="protein sequence ID" value="UGO47866.1"/>
    <property type="molecule type" value="Genomic_DNA"/>
</dbReference>
<sequence>MSMFEEFLGQTVLMFQSKGEIWLDSIVTIKDVKVVDRREFFGKMLPVKRPVVEYADGSKSLLHPSMGLRIYSEEELKENLLVRDNESYQFIEFEKVKISYAQHDTYEFLYVIQNVETNEIIKLQPEYSMNQLCQSFMDFFNMDGRE</sequence>
<organism evidence="1 2">
    <name type="scientific">Bacillus phage vB_BanS_MrDarsey</name>
    <dbReference type="NCBI Taxonomy" id="2894787"/>
    <lineage>
        <taxon>Viruses</taxon>
        <taxon>Duplodnaviria</taxon>
        <taxon>Heunggongvirae</taxon>
        <taxon>Uroviricota</taxon>
        <taxon>Caudoviricetes</taxon>
        <taxon>Joanripponvirinae</taxon>
        <taxon>Tsamsavirus</taxon>
        <taxon>Tsamsavirus mrdarsey</taxon>
    </lineage>
</organism>
<accession>A0AAE8YPP5</accession>
<evidence type="ECO:0000313" key="2">
    <source>
        <dbReference type="Proteomes" id="UP000827753"/>
    </source>
</evidence>
<name>A0AAE8YPP5_9CAUD</name>
<evidence type="ECO:0000313" key="1">
    <source>
        <dbReference type="EMBL" id="UGO47866.1"/>
    </source>
</evidence>
<dbReference type="Proteomes" id="UP000827753">
    <property type="component" value="Segment"/>
</dbReference>